<dbReference type="Gene3D" id="3.40.50.200">
    <property type="entry name" value="Peptidase S8/S53 domain"/>
    <property type="match status" value="1"/>
</dbReference>
<feature type="compositionally biased region" description="Low complexity" evidence="6">
    <location>
        <begin position="914"/>
        <end position="936"/>
    </location>
</feature>
<feature type="domain" description="Peptidase S53" evidence="8">
    <location>
        <begin position="113"/>
        <end position="440"/>
    </location>
</feature>
<feature type="compositionally biased region" description="Low complexity" evidence="6">
    <location>
        <begin position="884"/>
        <end position="896"/>
    </location>
</feature>
<keyword evidence="2" id="KW-0645">Protease</keyword>
<dbReference type="Gene3D" id="2.60.120.200">
    <property type="match status" value="1"/>
</dbReference>
<keyword evidence="4" id="KW-0378">Hydrolase</keyword>
<evidence type="ECO:0000256" key="7">
    <source>
        <dbReference type="SAM" id="SignalP"/>
    </source>
</evidence>
<evidence type="ECO:0000259" key="8">
    <source>
        <dbReference type="PROSITE" id="PS51695"/>
    </source>
</evidence>
<dbReference type="PANTHER" id="PTHR45632">
    <property type="entry name" value="LD33804P"/>
    <property type="match status" value="1"/>
</dbReference>
<evidence type="ECO:0000256" key="6">
    <source>
        <dbReference type="SAM" id="MobiDB-lite"/>
    </source>
</evidence>
<reference evidence="9" key="1">
    <citation type="submission" date="2020-01" db="EMBL/GenBank/DDBJ databases">
        <title>Insect and environment-associated Actinomycetes.</title>
        <authorList>
            <person name="Currrie C."/>
            <person name="Chevrette M."/>
            <person name="Carlson C."/>
            <person name="Stubbendieck R."/>
            <person name="Wendt-Pienkowski E."/>
        </authorList>
    </citation>
    <scope>NUCLEOTIDE SEQUENCE</scope>
    <source>
        <strain evidence="9">SID12501</strain>
    </source>
</reference>
<keyword evidence="7" id="KW-0732">Signal</keyword>
<sequence length="1429" mass="146964">MLSPLLSSRRARVRAPLSLLMAGCLGAGALAAISPATASAATPTSSASSSAADSSRASDLLNAVPQDNVPQNYVPAGCNNPSVEDGVAQCFADVRTGSDHIVKPQAVAPPSTALGPADIQAAYSLPAGGEGRTVAIVDAYGNSHAEADLAEYRKHYGLPECTTANGCFRKVDQNGGTDYPVDDAGWALETALDLDAVSAACPACNILLVQGDSATLDDLGTAVDTAVRLGAKYVSNSYGLPGEGAFQTAYDHHYDHPGVAVVASTGDTGHVQNWPATNPNVVAAGGTRLTRTEDTARGWTESAWTSGGSGCSLYEAQPAYQRGLATGCDTRATADVSAVADPATGLAVYSTAGQDGWLQVGGTSLSAPLIAAMYALAGTPVEDTYPVTYPYINASGLTDVTEGANDDCGTVVCTAGAGWDGPTGLGTPVGVSALAFGVHGTLSGRVTDSESGAPLAGAGLAISEEGTDGREYRITTDAEGAYSLPVAVGDYRITATDFGYREITRSGVSVAENQSTTADLALVKLPTRTVSGTVKDGSGHGWPLYSKITIDGYPNGALYTDPYTGKYSVELPEEATYDVHVAPVYPGYRSTDRRVPVGTADVRTDVAPDVDLASCVAPGHAYPAETGFEGWTGTTPEHGWTVVNHGTDGAAWDFADKSVWNFTGGTGNWASASPYTRGVPEDTELVSPTFSLAGQTSPVLGFNAAYAPSKDSVADVDLSLDSGATWTTVWHRDTAEYLGHAEVSLPQAANAKHVKVRFHYSGSGLSLWQLDTVTVGSCAAVSGGIVAGKVVDGNTGDAITPATVTDTADRYATATTVATPDDLALADGYYWLFSEPTGRHTYRTAAARYSTSTGTLTTRPDKVNRFDRTLKAGLLKVSSDALSVSESLGGSGSKKVTFTNKGQAPIHVNLGEQSTGYTSPDGTPTTTSDSSAGAPTLRVKGNYAPGPMSSTASASKSTPSDLPATAAAAAAGAASTGPWTGIADYPGPVMDNAVGTYQGKVYSVAGVSGIFGGEYLKHSYVHDPSTDAWTPIADLPEALESPGGAFIDGTMYVAGGWAADGAHATLYAYHPTTDDWTRLADLPQAVGMPNVTVLGGSLYVIGGCTGSGCNDMVSTVYRYTPATDTWTRLADYPFDMERAACAGITGELVCAGGLSGSDAKAETYRYSPSADTWTRAADMPDPRWGAIASGNDGRLQAVGGIAAQDAVNTVVEYDPVSNTWSDLPNSGSAVFRAGGGCGIYRVGGMISLSETASSAEVLPGHDQCDGDDVTWLSADRTSFDLAPGRSTTVTVRADASAVATAGTYTARLTYSTDGPYAGASVKVSLKVTIPRTWGHLSGTITDRRTGAPLAGATVQICPAAHAGATGCDRRVHTVRTVRTDSDGHYDLWLDARPGPLRITASATGHRPASKEVTLLPGRATTADLSLTVT</sequence>
<protein>
    <submittedName>
        <fullName evidence="9">Galactose oxidase</fullName>
    </submittedName>
</protein>
<feature type="compositionally biased region" description="Low complexity" evidence="6">
    <location>
        <begin position="949"/>
        <end position="961"/>
    </location>
</feature>
<evidence type="ECO:0000256" key="2">
    <source>
        <dbReference type="ARBA" id="ARBA00022670"/>
    </source>
</evidence>
<dbReference type="GO" id="GO:0004252">
    <property type="term" value="F:serine-type endopeptidase activity"/>
    <property type="evidence" value="ECO:0007669"/>
    <property type="project" value="InterPro"/>
</dbReference>
<dbReference type="CDD" id="cd04056">
    <property type="entry name" value="Peptidases_S53"/>
    <property type="match status" value="1"/>
</dbReference>
<evidence type="ECO:0000313" key="9">
    <source>
        <dbReference type="EMBL" id="NEC86543.1"/>
    </source>
</evidence>
<dbReference type="InterPro" id="IPR023828">
    <property type="entry name" value="Peptidase_S8_Ser-AS"/>
</dbReference>
<feature type="chain" id="PRO_5025524459" evidence="7">
    <location>
        <begin position="41"/>
        <end position="1429"/>
    </location>
</feature>
<dbReference type="InterPro" id="IPR030400">
    <property type="entry name" value="Sedolisin_dom"/>
</dbReference>
<proteinExistence type="predicted"/>
<evidence type="ECO:0000256" key="3">
    <source>
        <dbReference type="ARBA" id="ARBA00022737"/>
    </source>
</evidence>
<feature type="signal peptide" evidence="7">
    <location>
        <begin position="1"/>
        <end position="40"/>
    </location>
</feature>
<keyword evidence="3" id="KW-0677">Repeat</keyword>
<dbReference type="RefSeq" id="WP_164313976.1">
    <property type="nucleotide sequence ID" value="NZ_JAAGLU010000008.1"/>
</dbReference>
<dbReference type="EMBL" id="JAAGLU010000008">
    <property type="protein sequence ID" value="NEC86543.1"/>
    <property type="molecule type" value="Genomic_DNA"/>
</dbReference>
<dbReference type="InterPro" id="IPR015915">
    <property type="entry name" value="Kelch-typ_b-propeller"/>
</dbReference>
<dbReference type="GO" id="GO:0030246">
    <property type="term" value="F:carbohydrate binding"/>
    <property type="evidence" value="ECO:0007669"/>
    <property type="project" value="InterPro"/>
</dbReference>
<dbReference type="SMART" id="SM00612">
    <property type="entry name" value="Kelch"/>
    <property type="match status" value="5"/>
</dbReference>
<feature type="region of interest" description="Disordered" evidence="6">
    <location>
        <begin position="884"/>
        <end position="961"/>
    </location>
</feature>
<dbReference type="Gene3D" id="2.120.10.80">
    <property type="entry name" value="Kelch-type beta propeller"/>
    <property type="match status" value="1"/>
</dbReference>
<name>A0A6B3BQG3_9ACTN</name>
<evidence type="ECO:0000256" key="5">
    <source>
        <dbReference type="ARBA" id="ARBA00022825"/>
    </source>
</evidence>
<organism evidence="9">
    <name type="scientific">Streptomyces sp. SID12501</name>
    <dbReference type="NCBI Taxonomy" id="2706042"/>
    <lineage>
        <taxon>Bacteria</taxon>
        <taxon>Bacillati</taxon>
        <taxon>Actinomycetota</taxon>
        <taxon>Actinomycetes</taxon>
        <taxon>Kitasatosporales</taxon>
        <taxon>Streptomycetaceae</taxon>
        <taxon>Streptomyces</taxon>
    </lineage>
</organism>
<dbReference type="InterPro" id="IPR011043">
    <property type="entry name" value="Gal_Oxase/kelch_b-propeller"/>
</dbReference>
<keyword evidence="1" id="KW-0880">Kelch repeat</keyword>
<dbReference type="InterPro" id="IPR008969">
    <property type="entry name" value="CarboxyPept-like_regulatory"/>
</dbReference>
<dbReference type="SUPFAM" id="SSF50965">
    <property type="entry name" value="Galactose oxidase, central domain"/>
    <property type="match status" value="1"/>
</dbReference>
<dbReference type="InterPro" id="IPR013784">
    <property type="entry name" value="Carb-bd-like_fold"/>
</dbReference>
<dbReference type="PROSITE" id="PS51695">
    <property type="entry name" value="SEDOLISIN"/>
    <property type="match status" value="1"/>
</dbReference>
<keyword evidence="5" id="KW-0720">Serine protease</keyword>
<dbReference type="SUPFAM" id="SSF52743">
    <property type="entry name" value="Subtilisin-like"/>
    <property type="match status" value="1"/>
</dbReference>
<dbReference type="SUPFAM" id="SSF49452">
    <property type="entry name" value="Starch-binding domain-like"/>
    <property type="match status" value="1"/>
</dbReference>
<dbReference type="InterPro" id="IPR006652">
    <property type="entry name" value="Kelch_1"/>
</dbReference>
<dbReference type="Gene3D" id="2.60.40.1120">
    <property type="entry name" value="Carboxypeptidase-like, regulatory domain"/>
    <property type="match status" value="3"/>
</dbReference>
<dbReference type="SUPFAM" id="SSF49464">
    <property type="entry name" value="Carboxypeptidase regulatory domain-like"/>
    <property type="match status" value="2"/>
</dbReference>
<dbReference type="InterPro" id="IPR036852">
    <property type="entry name" value="Peptidase_S8/S53_dom_sf"/>
</dbReference>
<dbReference type="GO" id="GO:0006508">
    <property type="term" value="P:proteolysis"/>
    <property type="evidence" value="ECO:0007669"/>
    <property type="project" value="UniProtKB-KW"/>
</dbReference>
<gene>
    <name evidence="9" type="ORF">G3I71_12115</name>
</gene>
<dbReference type="Pfam" id="PF01344">
    <property type="entry name" value="Kelch_1"/>
    <property type="match status" value="4"/>
</dbReference>
<accession>A0A6B3BQG3</accession>
<evidence type="ECO:0000256" key="4">
    <source>
        <dbReference type="ARBA" id="ARBA00022801"/>
    </source>
</evidence>
<dbReference type="PROSITE" id="PS00138">
    <property type="entry name" value="SUBTILASE_SER"/>
    <property type="match status" value="1"/>
</dbReference>
<dbReference type="Pfam" id="PF13620">
    <property type="entry name" value="CarboxypepD_reg"/>
    <property type="match status" value="2"/>
</dbReference>
<evidence type="ECO:0000256" key="1">
    <source>
        <dbReference type="ARBA" id="ARBA00022441"/>
    </source>
</evidence>
<comment type="caution">
    <text evidence="9">The sequence shown here is derived from an EMBL/GenBank/DDBJ whole genome shotgun (WGS) entry which is preliminary data.</text>
</comment>
<dbReference type="PANTHER" id="PTHR45632:SF3">
    <property type="entry name" value="KELCH-LIKE PROTEIN 32"/>
    <property type="match status" value="1"/>
</dbReference>